<sequence>MNPAHFSGLNSTEPTEKKPVTNCNNEEPEKPISNEYPQGPPAWGVSCTIA</sequence>
<name>L7S6C8_MALSM</name>
<dbReference type="EMBL" id="JX964848">
    <property type="protein sequence ID" value="AGC13096.1"/>
    <property type="molecule type" value="Genomic_DNA"/>
</dbReference>
<organism evidence="2">
    <name type="scientific">Malassezia sympodialis</name>
    <name type="common">Atopic eczema-associated yeast</name>
    <dbReference type="NCBI Taxonomy" id="76777"/>
    <lineage>
        <taxon>Eukaryota</taxon>
        <taxon>Fungi</taxon>
        <taxon>Dikarya</taxon>
        <taxon>Basidiomycota</taxon>
        <taxon>Ustilaginomycotina</taxon>
        <taxon>Malasseziomycetes</taxon>
        <taxon>Malasseziales</taxon>
        <taxon>Malasseziaceae</taxon>
        <taxon>Malassezia</taxon>
    </lineage>
</organism>
<accession>L7S6C8</accession>
<evidence type="ECO:0000313" key="2">
    <source>
        <dbReference type="EMBL" id="AGC13096.1"/>
    </source>
</evidence>
<reference evidence="2" key="1">
    <citation type="journal article" date="2013" name="MBio">
        <title>Genomic insights into the atopic eczema-associated skin commensal yeast Malassezia sympodialis.</title>
        <authorList>
            <person name="Gioti A."/>
            <person name="Nystedt B."/>
            <person name="Li W."/>
            <person name="Xu J."/>
            <person name="Andersson A."/>
            <person name="Averette A.F."/>
            <person name="Muench K."/>
            <person name="Wang X."/>
            <person name="Kappauf C."/>
            <person name="Kingsbury J.M."/>
            <person name="Kraak B."/>
            <person name="Walker L.A."/>
            <person name="Johansson H.J."/>
            <person name="Holm T."/>
            <person name="Lehtioe J."/>
            <person name="Stajich J.E."/>
            <person name="Mieczkowski P."/>
            <person name="Kahmann R."/>
            <person name="Kennell J.C."/>
            <person name="Cardenas M.E."/>
            <person name="Lundeberg J."/>
            <person name="Saunders C.W."/>
            <person name="Boekhout T."/>
            <person name="Dawson T.L."/>
            <person name="Munro C.A."/>
            <person name="de Groot P.W.J."/>
            <person name="Butler G."/>
            <person name="Heitman J."/>
            <person name="Scheynius A."/>
        </authorList>
    </citation>
    <scope>NUCLEOTIDE SEQUENCE</scope>
</reference>
<protein>
    <submittedName>
        <fullName evidence="2">Pheromone</fullName>
    </submittedName>
</protein>
<evidence type="ECO:0000256" key="1">
    <source>
        <dbReference type="SAM" id="MobiDB-lite"/>
    </source>
</evidence>
<proteinExistence type="predicted"/>
<dbReference type="AlphaFoldDB" id="L7S6C8"/>
<feature type="region of interest" description="Disordered" evidence="1">
    <location>
        <begin position="1"/>
        <end position="50"/>
    </location>
</feature>